<dbReference type="RefSeq" id="WP_171086522.1">
    <property type="nucleotide sequence ID" value="NZ_BNBU01000001.1"/>
</dbReference>
<sequence length="268" mass="29985">MTWEYWRRSRPESSGTPLPAPSPEAGGGSLWSYLVRSHSSPRAGMFGDQMHNRLTKGHPVVSLADHGATAGTLRVNLTWQTPSADFRPGRDSLLPRWSKRTGRWEQRQGPAMVTVDLDLACMYELADGRRGVVQPLGDLCGDLHHPPYITLGDDNRFGAASGETLYINLDKAAHFRRLLIFAYIYSGAPAFSRVHAAVSFHPPSGQRLVVELREQAQHARSCAVALIENRNGQLTMRREARYVYGYQADLDRLYGWGLQWSRGRKAAQ</sequence>
<dbReference type="Gene3D" id="2.60.60.30">
    <property type="entry name" value="sav2460 like domains"/>
    <property type="match status" value="1"/>
</dbReference>
<accession>A0A7Y7B9V0</accession>
<gene>
    <name evidence="2" type="ORF">HG542_28800</name>
</gene>
<evidence type="ECO:0000313" key="2">
    <source>
        <dbReference type="EMBL" id="NVK81619.1"/>
    </source>
</evidence>
<dbReference type="Proteomes" id="UP000587462">
    <property type="component" value="Unassembled WGS sequence"/>
</dbReference>
<dbReference type="AlphaFoldDB" id="A0A7Y7B9V0"/>
<dbReference type="EMBL" id="JABBXF010000088">
    <property type="protein sequence ID" value="NVK81619.1"/>
    <property type="molecule type" value="Genomic_DNA"/>
</dbReference>
<feature type="compositionally biased region" description="Basic and acidic residues" evidence="1">
    <location>
        <begin position="1"/>
        <end position="11"/>
    </location>
</feature>
<dbReference type="CDD" id="cd06974">
    <property type="entry name" value="TerD_like"/>
    <property type="match status" value="1"/>
</dbReference>
<evidence type="ECO:0000256" key="1">
    <source>
        <dbReference type="SAM" id="MobiDB-lite"/>
    </source>
</evidence>
<evidence type="ECO:0000313" key="3">
    <source>
        <dbReference type="Proteomes" id="UP000587462"/>
    </source>
</evidence>
<organism evidence="2 3">
    <name type="scientific">Streptomyces morookaense</name>
    <name type="common">Streptoverticillium morookaense</name>
    <dbReference type="NCBI Taxonomy" id="1970"/>
    <lineage>
        <taxon>Bacteria</taxon>
        <taxon>Bacillati</taxon>
        <taxon>Actinomycetota</taxon>
        <taxon>Actinomycetes</taxon>
        <taxon>Kitasatosporales</taxon>
        <taxon>Streptomycetaceae</taxon>
        <taxon>Streptomyces</taxon>
    </lineage>
</organism>
<dbReference type="InterPro" id="IPR003325">
    <property type="entry name" value="TerD"/>
</dbReference>
<feature type="region of interest" description="Disordered" evidence="1">
    <location>
        <begin position="1"/>
        <end position="24"/>
    </location>
</feature>
<proteinExistence type="predicted"/>
<comment type="caution">
    <text evidence="2">The sequence shown here is derived from an EMBL/GenBank/DDBJ whole genome shotgun (WGS) entry which is preliminary data.</text>
</comment>
<name>A0A7Y7B9V0_STRMO</name>
<keyword evidence="3" id="KW-1185">Reference proteome</keyword>
<reference evidence="2 3" key="1">
    <citation type="submission" date="2020-04" db="EMBL/GenBank/DDBJ databases">
        <title>Draft Genome Sequence of Streptomyces morookaense DSM 40503, an 8-azaguanine-producing strain.</title>
        <authorList>
            <person name="Qi J."/>
            <person name="Gao J.-M."/>
        </authorList>
    </citation>
    <scope>NUCLEOTIDE SEQUENCE [LARGE SCALE GENOMIC DNA]</scope>
    <source>
        <strain evidence="2 3">DSM 40503</strain>
    </source>
</reference>
<protein>
    <submittedName>
        <fullName evidence="2">Tellurium resistance</fullName>
    </submittedName>
</protein>